<evidence type="ECO:0000313" key="2">
    <source>
        <dbReference type="EMBL" id="MFD1480965.1"/>
    </source>
</evidence>
<dbReference type="InterPro" id="IPR021331">
    <property type="entry name" value="Hva1_TUDOR"/>
</dbReference>
<comment type="caution">
    <text evidence="2">The sequence shown here is derived from an EMBL/GenBank/DDBJ whole genome shotgun (WGS) entry which is preliminary data.</text>
</comment>
<reference evidence="3" key="1">
    <citation type="journal article" date="2019" name="Int. J. Syst. Evol. Microbiol.">
        <title>The Global Catalogue of Microorganisms (GCM) 10K type strain sequencing project: providing services to taxonomists for standard genome sequencing and annotation.</title>
        <authorList>
            <consortium name="The Broad Institute Genomics Platform"/>
            <consortium name="The Broad Institute Genome Sequencing Center for Infectious Disease"/>
            <person name="Wu L."/>
            <person name="Ma J."/>
        </authorList>
    </citation>
    <scope>NUCLEOTIDE SEQUENCE [LARGE SCALE GENOMIC DNA]</scope>
    <source>
        <strain evidence="3">CCM 8875</strain>
    </source>
</reference>
<dbReference type="RefSeq" id="WP_207392226.1">
    <property type="nucleotide sequence ID" value="NZ_CBCSAJ010000020.1"/>
</dbReference>
<feature type="domain" description="Hypervirulence associated protein TUDOR" evidence="1">
    <location>
        <begin position="6"/>
        <end position="67"/>
    </location>
</feature>
<proteinExistence type="predicted"/>
<name>A0ABW4DTH5_9RHOB</name>
<accession>A0ABW4DTH5</accession>
<dbReference type="Proteomes" id="UP001597302">
    <property type="component" value="Unassembled WGS sequence"/>
</dbReference>
<keyword evidence="3" id="KW-1185">Reference proteome</keyword>
<evidence type="ECO:0000259" key="1">
    <source>
        <dbReference type="Pfam" id="PF11160"/>
    </source>
</evidence>
<evidence type="ECO:0000313" key="3">
    <source>
        <dbReference type="Proteomes" id="UP001597302"/>
    </source>
</evidence>
<sequence>MILRKGTKVAWDWAGHTASGKITQIFTRDVERTIKGSTITRKASASDPAYLIEQTDGDQVLKGRSELRRTD</sequence>
<gene>
    <name evidence="2" type="ORF">ACFQ5P_06635</name>
</gene>
<organism evidence="2 3">
    <name type="scientific">Paracoccus nototheniae</name>
    <dbReference type="NCBI Taxonomy" id="2489002"/>
    <lineage>
        <taxon>Bacteria</taxon>
        <taxon>Pseudomonadati</taxon>
        <taxon>Pseudomonadota</taxon>
        <taxon>Alphaproteobacteria</taxon>
        <taxon>Rhodobacterales</taxon>
        <taxon>Paracoccaceae</taxon>
        <taxon>Paracoccus</taxon>
    </lineage>
</organism>
<dbReference type="EMBL" id="JBHTOQ010000015">
    <property type="protein sequence ID" value="MFD1480965.1"/>
    <property type="molecule type" value="Genomic_DNA"/>
</dbReference>
<dbReference type="Pfam" id="PF11160">
    <property type="entry name" value="Hva1_TUDOR"/>
    <property type="match status" value="1"/>
</dbReference>
<protein>
    <submittedName>
        <fullName evidence="2">DUF2945 domain-containing protein</fullName>
    </submittedName>
</protein>